<dbReference type="Gene3D" id="2.40.10.220">
    <property type="entry name" value="predicted glycosyltransferase like domains"/>
    <property type="match status" value="1"/>
</dbReference>
<dbReference type="GO" id="GO:0035438">
    <property type="term" value="F:cyclic-di-GMP binding"/>
    <property type="evidence" value="ECO:0007669"/>
    <property type="project" value="InterPro"/>
</dbReference>
<dbReference type="Proteomes" id="UP000648239">
    <property type="component" value="Unassembled WGS sequence"/>
</dbReference>
<accession>A0A8J7C2T0</accession>
<dbReference type="EMBL" id="JACXWD010000096">
    <property type="protein sequence ID" value="MBD3869480.1"/>
    <property type="molecule type" value="Genomic_DNA"/>
</dbReference>
<feature type="domain" description="PilZ" evidence="1">
    <location>
        <begin position="4"/>
        <end position="112"/>
    </location>
</feature>
<dbReference type="InterPro" id="IPR009875">
    <property type="entry name" value="PilZ_domain"/>
</dbReference>
<comment type="caution">
    <text evidence="2">The sequence shown here is derived from an EMBL/GenBank/DDBJ whole genome shotgun (WGS) entry which is preliminary data.</text>
</comment>
<dbReference type="Pfam" id="PF07238">
    <property type="entry name" value="PilZ"/>
    <property type="match status" value="1"/>
</dbReference>
<evidence type="ECO:0000259" key="1">
    <source>
        <dbReference type="Pfam" id="PF07238"/>
    </source>
</evidence>
<name>A0A8J7C2T0_9BACT</name>
<organism evidence="2 3">
    <name type="scientific">Candidatus Polarisedimenticola svalbardensis</name>
    <dbReference type="NCBI Taxonomy" id="2886004"/>
    <lineage>
        <taxon>Bacteria</taxon>
        <taxon>Pseudomonadati</taxon>
        <taxon>Acidobacteriota</taxon>
        <taxon>Candidatus Polarisedimenticolia</taxon>
        <taxon>Candidatus Polarisedimenticolales</taxon>
        <taxon>Candidatus Polarisedimenticolaceae</taxon>
        <taxon>Candidatus Polarisedimenticola</taxon>
    </lineage>
</organism>
<reference evidence="2 3" key="1">
    <citation type="submission" date="2020-08" db="EMBL/GenBank/DDBJ databases">
        <title>Acidobacteriota in marine sediments use diverse sulfur dissimilation pathways.</title>
        <authorList>
            <person name="Wasmund K."/>
        </authorList>
    </citation>
    <scope>NUCLEOTIDE SEQUENCE [LARGE SCALE GENOMIC DNA]</scope>
    <source>
        <strain evidence="2">MAG AM4</strain>
    </source>
</reference>
<proteinExistence type="predicted"/>
<dbReference type="SUPFAM" id="SSF141371">
    <property type="entry name" value="PilZ domain-like"/>
    <property type="match status" value="1"/>
</dbReference>
<dbReference type="AlphaFoldDB" id="A0A8J7C2T0"/>
<evidence type="ECO:0000313" key="3">
    <source>
        <dbReference type="Proteomes" id="UP000648239"/>
    </source>
</evidence>
<gene>
    <name evidence="2" type="ORF">IFK94_15265</name>
</gene>
<sequence length="117" mass="12958">MTREQRLHPRATVGLPAKIQVVGQPGWERVILVDISEGGSGIQAAAELPLQSELHLRFTLPADDEPAVELEASCLVMRATRMTRADEDLPVRIGLHFLPVAGATLDSVRRWVWSRLN</sequence>
<evidence type="ECO:0000313" key="2">
    <source>
        <dbReference type="EMBL" id="MBD3869480.1"/>
    </source>
</evidence>
<protein>
    <submittedName>
        <fullName evidence="2">PilZ domain-containing protein</fullName>
    </submittedName>
</protein>